<dbReference type="EMBL" id="JAIQCV010000012">
    <property type="protein sequence ID" value="KAH1039036.1"/>
    <property type="molecule type" value="Genomic_DNA"/>
</dbReference>
<feature type="region of interest" description="Disordered" evidence="1">
    <location>
        <begin position="1639"/>
        <end position="1677"/>
    </location>
</feature>
<feature type="compositionally biased region" description="Polar residues" evidence="1">
    <location>
        <begin position="352"/>
        <end position="368"/>
    </location>
</feature>
<feature type="region of interest" description="Disordered" evidence="1">
    <location>
        <begin position="1573"/>
        <end position="1614"/>
    </location>
</feature>
<feature type="region of interest" description="Disordered" evidence="1">
    <location>
        <begin position="344"/>
        <end position="368"/>
    </location>
</feature>
<sequence length="1851" mass="199149">MDEAKEKGDSVSIVSESSVTVSETVVETMACEDRIRIKEVGEAGLGNGDDVTVEVLDPHVHIDGGDGGAVQARSIDEVVCGHQESSKVGLEVNMRTLDSECHAVGGLGSRNEVLGGEARAQNEVNGGVVRSCSNDVVCGRDESDEVGLEGNPSTLDSEGDLAGDLCLRYEVSGGEAKAWNEVNGARVLCFSALDSSAGKNAEQSSGINEAGGDLNQATETGKVGNLDSYELNHGNQKRVVCLSAASEDSGVQTKIVEEAAMAIDEEDLNALDAGQETPISEPIKKSANVDVDATSLNVNTLVTAECVPDSEAKDPVYSYQSRESIVEGQLDEKVSSDMEIDKQGTESEKQQMEVNTPHLSTKNHDTGNVQCLKSEPVIDGGEGVDLSMGEAMLAEKQVSDAKDVDFDADQDVEVEKMGVSLKNCDASDVSEPLGHQMDVFVGSGEGEVPKVDNNVLNQISPAVASDKELQSSGNDDLLAKNVVFEDDSSVGKEMNVEDQVTSDEPDCLEQAGEMEVVEHDSDSDQPTNIDELTVKQTALKSMSGLKVHQAKYQQLLSEEEGGFSVSDLVWGKVKSHPWWPGQIFDPSDASEKAMKYQKKDSFLVAYFGDRTFAWNEPSVLKPFRTHFSQIVKQSNLESFENAVNCALEEFSRRVELGLACPCMPKDAYDKIKFQKVENAGVREESSLRDGIDVSLSASSFEPDKLIDYMKALAESPSSEADRLDLVIAKAQLLAFHRLKGYHQLPESQFSEEKMLEVVECATPMDMDGEQKSEASKTRRSYLKRKHNLKDGLYPSKKERSLSKLMSETFDSPDGEIGSDVIGNKPPSSSFSKKRKAIDSLEDSMMQEGRKTTKGFLNTPHFPKPSFKIGERISRAASQMTGSPSILKSGGDRLHKLDGGCETPAICGYDVPIDILEDAERKRTDILTEYSSLDELLLQLHLAACDPMKSYNSLNIIISFFSDFRDSIVLDRLSGDKAVGKRKKSPNSIIGSSETFEFEDMSDTYWTDRIVQNGSEEQPSLGTSRGQYQFVPVELDKPIQKVRKSRKRYSDTSYDLTAQKPPGYVDERAPAEIIMSFPEINFVPSETKLNKMFKHFGPLKESETEVDRETRRARVVFRRSSDAEVAYNSAGKFNIFGPVSVTYQLNYTISESFKASLYAPTLAEENPFIASAPCGDHALIAPSLGEEASFMVSTLGEETLPIATSFQEEPWFIASTAGEDTSAIPTTLADGTFVVATTMYEKTMTAGVETMAVAANVGEQSLPVFTIINEQTSTAPASLVEEASLSHLTSSKETLTMTTTLHDQTSSIATFDPEIPSVPATVGEEICTIPTPSGEETCSIPPNLDEETTIRPMTLAEETPSIPRTLGEDAPSVPAAFSEEAPAVALTFSEGTHTLPGTLDHETKTVLTTVYEETTIPATLGQETPTFPATLGEETCSTPSTSSKANRSIPTNLDEETRTNPVTLAEETPSTPETLGEESPSVPLTFSEETPVLLPSFSKETPTIPHPFSEGTPTVPVTSGPEIRTISTTMGEETTTIPANLGEETTATETLHEETLAVPTTLAEDNPTITAKLDEETPMNPKTLDEETKTSSTNSAEETSTTPTTSGVETPTIPGMLGRETLTIPTTVCEQTTIPATLGQETPTLPATLGEGTHSIPSTSSEENHSIPTNLDEETPTDPLTLAEERPSIPETLGEETPTVPLTFSEETPAIPPSFSEGTTIPPSFNEGSPSVPVTLGPETQTIPTTTGEETANIPATSGEETTSAPVTLHKGTLAIPTTLAENSPTMTTKLDEETSTGPTNLAEETLTSPITSGVEASTVLKTNSEETSAVSTTTEMETLPTAGAESVEPAT</sequence>
<dbReference type="SUPFAM" id="SSF63748">
    <property type="entry name" value="Tudor/PWWP/MBT"/>
    <property type="match status" value="1"/>
</dbReference>
<dbReference type="OrthoDB" id="62853at2759"/>
<reference evidence="3 4" key="1">
    <citation type="journal article" date="2021" name="Plant Biotechnol. J.">
        <title>Multi-omics assisted identification of the key and species-specific regulatory components of drought-tolerant mechanisms in Gossypium stocksii.</title>
        <authorList>
            <person name="Yu D."/>
            <person name="Ke L."/>
            <person name="Zhang D."/>
            <person name="Wu Y."/>
            <person name="Sun Y."/>
            <person name="Mei J."/>
            <person name="Sun J."/>
            <person name="Sun Y."/>
        </authorList>
    </citation>
    <scope>NUCLEOTIDE SEQUENCE [LARGE SCALE GENOMIC DNA]</scope>
    <source>
        <strain evidence="4">cv. E1</strain>
        <tissue evidence="3">Leaf</tissue>
    </source>
</reference>
<feature type="compositionally biased region" description="Polar residues" evidence="1">
    <location>
        <begin position="1434"/>
        <end position="1450"/>
    </location>
</feature>
<dbReference type="InterPro" id="IPR000313">
    <property type="entry name" value="PWWP_dom"/>
</dbReference>
<evidence type="ECO:0000313" key="4">
    <source>
        <dbReference type="Proteomes" id="UP000828251"/>
    </source>
</evidence>
<evidence type="ECO:0000256" key="1">
    <source>
        <dbReference type="SAM" id="MobiDB-lite"/>
    </source>
</evidence>
<feature type="compositionally biased region" description="Polar residues" evidence="1">
    <location>
        <begin position="1753"/>
        <end position="1765"/>
    </location>
</feature>
<proteinExistence type="predicted"/>
<dbReference type="PROSITE" id="PS50812">
    <property type="entry name" value="PWWP"/>
    <property type="match status" value="1"/>
</dbReference>
<feature type="compositionally biased region" description="Polar residues" evidence="1">
    <location>
        <begin position="1805"/>
        <end position="1821"/>
    </location>
</feature>
<dbReference type="Pfam" id="PF00855">
    <property type="entry name" value="PWWP"/>
    <property type="match status" value="1"/>
</dbReference>
<gene>
    <name evidence="3" type="ORF">J1N35_040779</name>
</gene>
<dbReference type="Gene3D" id="2.30.30.140">
    <property type="match status" value="1"/>
</dbReference>
<feature type="compositionally biased region" description="Polar residues" evidence="1">
    <location>
        <begin position="1654"/>
        <end position="1668"/>
    </location>
</feature>
<feature type="compositionally biased region" description="Low complexity" evidence="1">
    <location>
        <begin position="1734"/>
        <end position="1750"/>
    </location>
</feature>
<feature type="region of interest" description="Disordered" evidence="1">
    <location>
        <begin position="200"/>
        <end position="219"/>
    </location>
</feature>
<dbReference type="Proteomes" id="UP000828251">
    <property type="component" value="Unassembled WGS sequence"/>
</dbReference>
<dbReference type="SMART" id="SM00293">
    <property type="entry name" value="PWWP"/>
    <property type="match status" value="1"/>
</dbReference>
<feature type="region of interest" description="Disordered" evidence="1">
    <location>
        <begin position="813"/>
        <end position="835"/>
    </location>
</feature>
<feature type="compositionally biased region" description="Low complexity" evidence="1">
    <location>
        <begin position="1589"/>
        <end position="1611"/>
    </location>
</feature>
<feature type="compositionally biased region" description="Polar residues" evidence="1">
    <location>
        <begin position="1779"/>
        <end position="1788"/>
    </location>
</feature>
<dbReference type="PANTHER" id="PTHR42851:SF4">
    <property type="entry name" value="PWWP DOMAIN-CONTAINING PROTEIN"/>
    <property type="match status" value="1"/>
</dbReference>
<dbReference type="CDD" id="cd05162">
    <property type="entry name" value="PWWP"/>
    <property type="match status" value="1"/>
</dbReference>
<keyword evidence="4" id="KW-1185">Reference proteome</keyword>
<feature type="domain" description="PWWP" evidence="2">
    <location>
        <begin position="565"/>
        <end position="614"/>
    </location>
</feature>
<comment type="caution">
    <text evidence="3">The sequence shown here is derived from an EMBL/GenBank/DDBJ whole genome shotgun (WGS) entry which is preliminary data.</text>
</comment>
<feature type="compositionally biased region" description="Basic residues" evidence="1">
    <location>
        <begin position="777"/>
        <end position="787"/>
    </location>
</feature>
<dbReference type="InterPro" id="IPR053063">
    <property type="entry name" value="PWWP_domain_containing_PDP"/>
</dbReference>
<evidence type="ECO:0000259" key="2">
    <source>
        <dbReference type="PROSITE" id="PS50812"/>
    </source>
</evidence>
<organism evidence="3 4">
    <name type="scientific">Gossypium stocksii</name>
    <dbReference type="NCBI Taxonomy" id="47602"/>
    <lineage>
        <taxon>Eukaryota</taxon>
        <taxon>Viridiplantae</taxon>
        <taxon>Streptophyta</taxon>
        <taxon>Embryophyta</taxon>
        <taxon>Tracheophyta</taxon>
        <taxon>Spermatophyta</taxon>
        <taxon>Magnoliopsida</taxon>
        <taxon>eudicotyledons</taxon>
        <taxon>Gunneridae</taxon>
        <taxon>Pentapetalae</taxon>
        <taxon>rosids</taxon>
        <taxon>malvids</taxon>
        <taxon>Malvales</taxon>
        <taxon>Malvaceae</taxon>
        <taxon>Malvoideae</taxon>
        <taxon>Gossypium</taxon>
    </lineage>
</organism>
<feature type="region of interest" description="Disordered" evidence="1">
    <location>
        <begin position="1725"/>
        <end position="1851"/>
    </location>
</feature>
<feature type="region of interest" description="Disordered" evidence="1">
    <location>
        <begin position="766"/>
        <end position="797"/>
    </location>
</feature>
<name>A0A9D3UE79_9ROSI</name>
<feature type="compositionally biased region" description="Low complexity" evidence="1">
    <location>
        <begin position="1825"/>
        <end position="1838"/>
    </location>
</feature>
<accession>A0A9D3UE79</accession>
<evidence type="ECO:0000313" key="3">
    <source>
        <dbReference type="EMBL" id="KAH1039036.1"/>
    </source>
</evidence>
<dbReference type="PANTHER" id="PTHR42851">
    <property type="entry name" value="ALDOLASE-RELATED"/>
    <property type="match status" value="1"/>
</dbReference>
<feature type="region of interest" description="Disordered" evidence="1">
    <location>
        <begin position="1495"/>
        <end position="1519"/>
    </location>
</feature>
<feature type="region of interest" description="Disordered" evidence="1">
    <location>
        <begin position="1420"/>
        <end position="1483"/>
    </location>
</feature>
<protein>
    <recommendedName>
        <fullName evidence="2">PWWP domain-containing protein</fullName>
    </recommendedName>
</protein>